<evidence type="ECO:0000313" key="1">
    <source>
        <dbReference type="EMBL" id="MPD01284.1"/>
    </source>
</evidence>
<organism evidence="1 2">
    <name type="scientific">Portunus trituberculatus</name>
    <name type="common">Swimming crab</name>
    <name type="synonym">Neptunus trituberculatus</name>
    <dbReference type="NCBI Taxonomy" id="210409"/>
    <lineage>
        <taxon>Eukaryota</taxon>
        <taxon>Metazoa</taxon>
        <taxon>Ecdysozoa</taxon>
        <taxon>Arthropoda</taxon>
        <taxon>Crustacea</taxon>
        <taxon>Multicrustacea</taxon>
        <taxon>Malacostraca</taxon>
        <taxon>Eumalacostraca</taxon>
        <taxon>Eucarida</taxon>
        <taxon>Decapoda</taxon>
        <taxon>Pleocyemata</taxon>
        <taxon>Brachyura</taxon>
        <taxon>Eubrachyura</taxon>
        <taxon>Portunoidea</taxon>
        <taxon>Portunidae</taxon>
        <taxon>Portuninae</taxon>
        <taxon>Portunus</taxon>
    </lineage>
</organism>
<name>A0A5B7K3V4_PORTR</name>
<comment type="caution">
    <text evidence="1">The sequence shown here is derived from an EMBL/GenBank/DDBJ whole genome shotgun (WGS) entry which is preliminary data.</text>
</comment>
<dbReference type="Proteomes" id="UP000324222">
    <property type="component" value="Unassembled WGS sequence"/>
</dbReference>
<dbReference type="AlphaFoldDB" id="A0A5B7K3V4"/>
<protein>
    <submittedName>
        <fullName evidence="1">Uncharacterized protein</fullName>
    </submittedName>
</protein>
<sequence length="109" mass="12807">MDLIKQNPAIKRRNFGDSLIKRIRWKCPNKSFFSRAYQENEGEEKDKEEEEIQGIVTDISKDLFNFQSRAVILLVSSFFTQTLDYVIWCELRSFRTPLCPIAQGAKRVD</sequence>
<keyword evidence="2" id="KW-1185">Reference proteome</keyword>
<proteinExistence type="predicted"/>
<gene>
    <name evidence="1" type="ORF">E2C01_096803</name>
</gene>
<evidence type="ECO:0000313" key="2">
    <source>
        <dbReference type="Proteomes" id="UP000324222"/>
    </source>
</evidence>
<dbReference type="EMBL" id="VSRR010126441">
    <property type="protein sequence ID" value="MPD01284.1"/>
    <property type="molecule type" value="Genomic_DNA"/>
</dbReference>
<reference evidence="1 2" key="1">
    <citation type="submission" date="2019-05" db="EMBL/GenBank/DDBJ databases">
        <title>Another draft genome of Portunus trituberculatus and its Hox gene families provides insights of decapod evolution.</title>
        <authorList>
            <person name="Jeong J.-H."/>
            <person name="Song I."/>
            <person name="Kim S."/>
            <person name="Choi T."/>
            <person name="Kim D."/>
            <person name="Ryu S."/>
            <person name="Kim W."/>
        </authorList>
    </citation>
    <scope>NUCLEOTIDE SEQUENCE [LARGE SCALE GENOMIC DNA]</scope>
    <source>
        <tissue evidence="1">Muscle</tissue>
    </source>
</reference>
<accession>A0A5B7K3V4</accession>